<organism evidence="1 2">
    <name type="scientific">Panagrolaimus sp. JU765</name>
    <dbReference type="NCBI Taxonomy" id="591449"/>
    <lineage>
        <taxon>Eukaryota</taxon>
        <taxon>Metazoa</taxon>
        <taxon>Ecdysozoa</taxon>
        <taxon>Nematoda</taxon>
        <taxon>Chromadorea</taxon>
        <taxon>Rhabditida</taxon>
        <taxon>Tylenchina</taxon>
        <taxon>Panagrolaimomorpha</taxon>
        <taxon>Panagrolaimoidea</taxon>
        <taxon>Panagrolaimidae</taxon>
        <taxon>Panagrolaimus</taxon>
    </lineage>
</organism>
<evidence type="ECO:0000313" key="2">
    <source>
        <dbReference type="WBParaSite" id="JU765_v2.g15362.t1"/>
    </source>
</evidence>
<reference evidence="2" key="1">
    <citation type="submission" date="2022-11" db="UniProtKB">
        <authorList>
            <consortium name="WormBaseParasite"/>
        </authorList>
    </citation>
    <scope>IDENTIFICATION</scope>
</reference>
<dbReference type="Proteomes" id="UP000887576">
    <property type="component" value="Unplaced"/>
</dbReference>
<dbReference type="WBParaSite" id="JU765_v2.g15362.t1">
    <property type="protein sequence ID" value="JU765_v2.g15362.t1"/>
    <property type="gene ID" value="JU765_v2.g15362"/>
</dbReference>
<sequence length="743" mass="83816">MQSYDSTQSSDSLFQNQGQQSRTTLPPASSLFESTHQNRSFQSDLALSEPSSSFPSYNQPTATYDSQPYFSNQNIPSTGYNHGYPSVYGEPSSMDYNSQMELYPQMPPQQIPMMQPPLPPEYAQQMIPESPMMYPPGPSVGYPQMEQNQWPQQTEYIQNQPYGQMQPMMPEVPTDPLPMDPNMNQPVETQFLPSISSHFGQPMTENSYVQSYPNSTTENYQQPPYNVGYMPPNTALVDYGHGQQVQLQYPQPQPNFAANYPEQQNVPAQTVAAPVPAKKSSEASIADTVAEVIAKQTAMLCEEERAQASKPPPQPKKRRYVATLDTPYPDDGPTVRQILKQQQLEKKRQEQQELLKQQILEDEERRRAKMKKAELPAQNTVPDAVETVQTETANVSVTDDAKEDKVAVNESSEVPFQPSQEPMETSVERSVSGTPATYHGDQIDTDVAAKIQEIGGFDGSTVGELAESIEFPAGVPTTTKRKKTRTRKPRKRVPKVDLIQKENNEKYFFKALHLQNTVRSLVLKNTALADEVSRLLYRIETAAEERKILAKRLQHYERNRIRRIINQKKKRQVLETQQIQQTEANNEKTDSSNIEVPAFAFNDFQQAEMAVVMPLLSDLDNLPVLTLDEMVEVEETKVPEEPVVKKRPRGRPYKRPPPQPAHSDAKATTTTKRPGRKRKVQAQPLEPAMEAPPTAVQDDSDILWGNQDLLEFEESGFGNELGSFQDDFHSFSTGPTTTNFPNN</sequence>
<name>A0AC34QDQ3_9BILA</name>
<proteinExistence type="predicted"/>
<evidence type="ECO:0000313" key="1">
    <source>
        <dbReference type="Proteomes" id="UP000887576"/>
    </source>
</evidence>
<accession>A0AC34QDQ3</accession>
<protein>
    <submittedName>
        <fullName evidence="2">Uncharacterized protein</fullName>
    </submittedName>
</protein>